<dbReference type="SUPFAM" id="SSF58087">
    <property type="entry name" value="Variant surface glycoprotein (N-terminal domain)"/>
    <property type="match status" value="1"/>
</dbReference>
<feature type="compositionally biased region" description="Basic and acidic residues" evidence="8">
    <location>
        <begin position="382"/>
        <end position="393"/>
    </location>
</feature>
<evidence type="ECO:0000256" key="3">
    <source>
        <dbReference type="ARBA" id="ARBA00022475"/>
    </source>
</evidence>
<dbReference type="SUPFAM" id="SSF118251">
    <property type="entry name" value="Variant surface glycoprotein MITAT 1.2, VSG 221, C-terminal domain"/>
    <property type="match status" value="1"/>
</dbReference>
<dbReference type="GO" id="GO:0005886">
    <property type="term" value="C:plasma membrane"/>
    <property type="evidence" value="ECO:0007669"/>
    <property type="project" value="UniProtKB-SubCell"/>
</dbReference>
<sequence length="426" mass="45664">MSTAEQKHEEVALKLLVYAKQQKAKKARAALRTLAETIEETAKSLRTQREYFTNTAIEATATTMQLKGAIAEALGLLKDHAHDGGNIYCLAAGDDGNAAAQTSGLDGCTTPTLSVAGDGNQISQSVLDSTGFKALPTGSVFTATGGSNENKCPLLVWAGGQTGPFVTSATVKLAGGLIQGTNTDTVRAQKPSALNANDPRPTKKLTETAQYDAHLISSKATADFSKDPAAIIGRAAINPKTAERLATYLAATRSKTHGTKELTEATEYLKDTFATTGTVIQDFWKKLQDTEVGEPSNGETNKPKLESLNDLHILISVLSYYETETEKQLEDTQKELEKAQGTTKVVTKTTEQICNEIKNDKDCGKNENCTYNEDKQKCVLSDKGKQEADKATKQETGATDGKSTNTTGSNSFVIHKTPLLLAFLLF</sequence>
<reference evidence="10" key="1">
    <citation type="submission" date="2016-08" db="EMBL/GenBank/DDBJ databases">
        <title>VSG repertoire of Trypanosoma brucei EATRO 1125.</title>
        <authorList>
            <person name="Cross G.A."/>
        </authorList>
    </citation>
    <scope>NUCLEOTIDE SEQUENCE</scope>
    <source>
        <strain evidence="10">EATRO 1125</strain>
    </source>
</reference>
<dbReference type="VEuPathDB" id="TriTrypDB:Tb1125.10.16300"/>
<feature type="domain" description="Trypanosome variant surface glycoprotein A-type N-terminal" evidence="9">
    <location>
        <begin position="3"/>
        <end position="322"/>
    </location>
</feature>
<dbReference type="InterPro" id="IPR027446">
    <property type="entry name" value="VSG_C_dom_sf"/>
</dbReference>
<evidence type="ECO:0000256" key="8">
    <source>
        <dbReference type="SAM" id="MobiDB-lite"/>
    </source>
</evidence>
<dbReference type="InterPro" id="IPR001812">
    <property type="entry name" value="Trypano_VSG_A_N_dom"/>
</dbReference>
<dbReference type="VEuPathDB" id="TriTrypDB:Tb427_000340400"/>
<evidence type="ECO:0000256" key="2">
    <source>
        <dbReference type="ARBA" id="ARBA00004609"/>
    </source>
</evidence>
<keyword evidence="7" id="KW-0449">Lipoprotein</keyword>
<accession>A0A1J0R4R2</accession>
<feature type="compositionally biased region" description="Polar residues" evidence="8">
    <location>
        <begin position="394"/>
        <end position="409"/>
    </location>
</feature>
<feature type="region of interest" description="Disordered" evidence="8">
    <location>
        <begin position="382"/>
        <end position="409"/>
    </location>
</feature>
<dbReference type="Gene3D" id="1.10.470.10">
    <property type="entry name" value="Variant Surface Glycoprotein, subunit A, domain 2"/>
    <property type="match status" value="1"/>
</dbReference>
<dbReference type="VEuPathDB" id="TriTrypDB:Tb927.10.16300"/>
<dbReference type="VEuPathDB" id="TriTrypDB:Tb927.11.17190"/>
<dbReference type="Gene3D" id="3.90.150.10">
    <property type="entry name" value="Variant Surface Glycoprotein, subunit A domain 1"/>
    <property type="match status" value="1"/>
</dbReference>
<dbReference type="GO" id="GO:0098552">
    <property type="term" value="C:side of membrane"/>
    <property type="evidence" value="ECO:0007669"/>
    <property type="project" value="UniProtKB-KW"/>
</dbReference>
<comment type="subcellular location">
    <subcellularLocation>
        <location evidence="2">Cell membrane</location>
        <topology evidence="2">Lipid-anchor</topology>
        <topology evidence="2">GPI-anchor</topology>
    </subcellularLocation>
</comment>
<evidence type="ECO:0000313" key="10">
    <source>
        <dbReference type="EMBL" id="APD72839.1"/>
    </source>
</evidence>
<evidence type="ECO:0000256" key="7">
    <source>
        <dbReference type="ARBA" id="ARBA00023288"/>
    </source>
</evidence>
<evidence type="ECO:0000256" key="1">
    <source>
        <dbReference type="ARBA" id="ARBA00002523"/>
    </source>
</evidence>
<dbReference type="GO" id="GO:0042783">
    <property type="term" value="P:symbiont-mediated evasion of host immune response"/>
    <property type="evidence" value="ECO:0007669"/>
    <property type="project" value="InterPro"/>
</dbReference>
<dbReference type="AlphaFoldDB" id="A0A1J0R4R2"/>
<keyword evidence="4" id="KW-0336">GPI-anchor</keyword>
<keyword evidence="6" id="KW-0325">Glycoprotein</keyword>
<organism evidence="10">
    <name type="scientific">Trypanosoma brucei</name>
    <dbReference type="NCBI Taxonomy" id="5691"/>
    <lineage>
        <taxon>Eukaryota</taxon>
        <taxon>Discoba</taxon>
        <taxon>Euglenozoa</taxon>
        <taxon>Kinetoplastea</taxon>
        <taxon>Metakinetoplastina</taxon>
        <taxon>Trypanosomatida</taxon>
        <taxon>Trypanosomatidae</taxon>
        <taxon>Trypanosoma</taxon>
    </lineage>
</organism>
<evidence type="ECO:0000256" key="5">
    <source>
        <dbReference type="ARBA" id="ARBA00023136"/>
    </source>
</evidence>
<proteinExistence type="predicted"/>
<protein>
    <submittedName>
        <fullName evidence="10">Variant surface glycoprotein 1125.2039</fullName>
    </submittedName>
</protein>
<name>A0A1J0R4R2_9TRYP</name>
<dbReference type="EMBL" id="KX698883">
    <property type="protein sequence ID" value="APD72839.1"/>
    <property type="molecule type" value="Genomic_DNA"/>
</dbReference>
<dbReference type="Pfam" id="PF00913">
    <property type="entry name" value="Trypan_glycop"/>
    <property type="match status" value="1"/>
</dbReference>
<keyword evidence="5" id="KW-0472">Membrane</keyword>
<evidence type="ECO:0000256" key="4">
    <source>
        <dbReference type="ARBA" id="ARBA00022622"/>
    </source>
</evidence>
<evidence type="ECO:0000256" key="6">
    <source>
        <dbReference type="ARBA" id="ARBA00023180"/>
    </source>
</evidence>
<evidence type="ECO:0000259" key="9">
    <source>
        <dbReference type="Pfam" id="PF00913"/>
    </source>
</evidence>
<comment type="function">
    <text evidence="1">VSG forms a coat on the surface of the parasite. The trypanosome evades the immune response of the host by expressing a series of antigenically distinct VSGs from an estimated 1000 VSG genes.</text>
</comment>
<keyword evidence="3" id="KW-1003">Cell membrane</keyword>